<dbReference type="SUPFAM" id="SSF52833">
    <property type="entry name" value="Thioredoxin-like"/>
    <property type="match status" value="1"/>
</dbReference>
<dbReference type="EMBL" id="ML979134">
    <property type="protein sequence ID" value="KAF1917819.1"/>
    <property type="molecule type" value="Genomic_DNA"/>
</dbReference>
<sequence>MDGQKSPTASASSGDGLKLTNRLNESRSPYVRGHMNNPVAWQIWGPEALELAKKSNRLIFISIGYAACHWCHVMERESFENQEVADILNQSFIPIKIDREERPDVDRIYMNYVQATTGGGGWPLNAFITPDLEPIFGGTYWPGPGSTMVMEGHPSFVSILEKIRDVWKDQRQRCLDSAKEITAQLRHFAEDGNISRKDGAAHENLDLELLDEAYEHFKQRYDKTHAGFGGAPKFPTPSNLHFLLKLTYYPRQIAQVLGAGDVSKAQEMVIATLDKMNKGGIHDQVGNGFARYSVTKDWSLPHFEKMLYDQAQLLPLYLDAYLVTKRSDLLEAVHDIATYLTTPPMHDPSGGFFSSEDADSLCRPSDKEKREGAFYVWTLKEFQKILGDRDAEVLARYYNVRDEGNVAPEHDAHDELINQNVLAMNETTPTDLAKQFGLSEDEARDIIRTGRQKLLDHRNKERPRPALDDKIVVSWNGLAIGALARTSAALSSQHPEQSSRYMAAAEKTASFIQKELYNSSSNTLTRVYREGLGDAPGFADDYAYLISGLIDLYEATFNTSYLQWADHLQQTQLRMFWDKEHLGFFSTPENQTDLIMRLKDGMDSAEPGTNGVSARNLDRLGALLEDKSYTSKARETASAFEAEMMQHPFLFPSMMDAVVAGKLGMRHVVIMGKGEKVEQWLQRYRERPAGLSTISRIGADSGEWLKQRNVLVQSLDADREGVMVCENGACRDGLGMDMGELNDAVPQL</sequence>
<proteinExistence type="predicted"/>
<gene>
    <name evidence="3" type="ORF">BDU57DRAFT_445707</name>
</gene>
<keyword evidence="4" id="KW-1185">Reference proteome</keyword>
<reference evidence="3" key="1">
    <citation type="journal article" date="2020" name="Stud. Mycol.">
        <title>101 Dothideomycetes genomes: a test case for predicting lifestyles and emergence of pathogens.</title>
        <authorList>
            <person name="Haridas S."/>
            <person name="Albert R."/>
            <person name="Binder M."/>
            <person name="Bloem J."/>
            <person name="Labutti K."/>
            <person name="Salamov A."/>
            <person name="Andreopoulos B."/>
            <person name="Baker S."/>
            <person name="Barry K."/>
            <person name="Bills G."/>
            <person name="Bluhm B."/>
            <person name="Cannon C."/>
            <person name="Castanera R."/>
            <person name="Culley D."/>
            <person name="Daum C."/>
            <person name="Ezra D."/>
            <person name="Gonzalez J."/>
            <person name="Henrissat B."/>
            <person name="Kuo A."/>
            <person name="Liang C."/>
            <person name="Lipzen A."/>
            <person name="Lutzoni F."/>
            <person name="Magnuson J."/>
            <person name="Mondo S."/>
            <person name="Nolan M."/>
            <person name="Ohm R."/>
            <person name="Pangilinan J."/>
            <person name="Park H.-J."/>
            <person name="Ramirez L."/>
            <person name="Alfaro M."/>
            <person name="Sun H."/>
            <person name="Tritt A."/>
            <person name="Yoshinaga Y."/>
            <person name="Zwiers L.-H."/>
            <person name="Turgeon B."/>
            <person name="Goodwin S."/>
            <person name="Spatafora J."/>
            <person name="Crous P."/>
            <person name="Grigoriev I."/>
        </authorList>
    </citation>
    <scope>NUCLEOTIDE SEQUENCE</scope>
    <source>
        <strain evidence="3">HMLAC05119</strain>
    </source>
</reference>
<evidence type="ECO:0000313" key="3">
    <source>
        <dbReference type="EMBL" id="KAF1917819.1"/>
    </source>
</evidence>
<dbReference type="PANTHER" id="PTHR42899">
    <property type="entry name" value="SPERMATOGENESIS-ASSOCIATED PROTEIN 20"/>
    <property type="match status" value="1"/>
</dbReference>
<dbReference type="CDD" id="cd02955">
    <property type="entry name" value="SSP411"/>
    <property type="match status" value="1"/>
</dbReference>
<dbReference type="Gene3D" id="3.40.30.10">
    <property type="entry name" value="Glutaredoxin"/>
    <property type="match status" value="1"/>
</dbReference>
<dbReference type="Gene3D" id="1.50.10.10">
    <property type="match status" value="1"/>
</dbReference>
<evidence type="ECO:0000256" key="1">
    <source>
        <dbReference type="SAM" id="MobiDB-lite"/>
    </source>
</evidence>
<dbReference type="PIRSF" id="PIRSF006402">
    <property type="entry name" value="UCP006402_thioredoxin"/>
    <property type="match status" value="1"/>
</dbReference>
<dbReference type="SUPFAM" id="SSF48208">
    <property type="entry name" value="Six-hairpin glycosidases"/>
    <property type="match status" value="1"/>
</dbReference>
<evidence type="ECO:0000259" key="2">
    <source>
        <dbReference type="Pfam" id="PF03190"/>
    </source>
</evidence>
<feature type="domain" description="Spermatogenesis-associated protein 20-like TRX" evidence="2">
    <location>
        <begin position="20"/>
        <end position="185"/>
    </location>
</feature>
<name>A0A6A5QR02_AMPQU</name>
<protein>
    <recommendedName>
        <fullName evidence="2">Spermatogenesis-associated protein 20-like TRX domain-containing protein</fullName>
    </recommendedName>
</protein>
<accession>A0A6A5QR02</accession>
<dbReference type="AlphaFoldDB" id="A0A6A5QR02"/>
<dbReference type="InterPro" id="IPR036249">
    <property type="entry name" value="Thioredoxin-like_sf"/>
</dbReference>
<dbReference type="InterPro" id="IPR024705">
    <property type="entry name" value="Ssp411"/>
</dbReference>
<feature type="compositionally biased region" description="Polar residues" evidence="1">
    <location>
        <begin position="1"/>
        <end position="13"/>
    </location>
</feature>
<dbReference type="Proteomes" id="UP000800096">
    <property type="component" value="Unassembled WGS sequence"/>
</dbReference>
<dbReference type="OrthoDB" id="1923667at2759"/>
<evidence type="ECO:0000313" key="4">
    <source>
        <dbReference type="Proteomes" id="UP000800096"/>
    </source>
</evidence>
<dbReference type="Pfam" id="PF03190">
    <property type="entry name" value="Thioredox_DsbH"/>
    <property type="match status" value="1"/>
</dbReference>
<dbReference type="GO" id="GO:0005975">
    <property type="term" value="P:carbohydrate metabolic process"/>
    <property type="evidence" value="ECO:0007669"/>
    <property type="project" value="InterPro"/>
</dbReference>
<dbReference type="GO" id="GO:0003824">
    <property type="term" value="F:catalytic activity"/>
    <property type="evidence" value="ECO:0007669"/>
    <property type="project" value="UniProtKB-ARBA"/>
</dbReference>
<dbReference type="InterPro" id="IPR012341">
    <property type="entry name" value="6hp_glycosidase-like_sf"/>
</dbReference>
<dbReference type="InterPro" id="IPR004879">
    <property type="entry name" value="Ssp411-like_TRX"/>
</dbReference>
<feature type="region of interest" description="Disordered" evidence="1">
    <location>
        <begin position="1"/>
        <end position="21"/>
    </location>
</feature>
<dbReference type="InterPro" id="IPR008928">
    <property type="entry name" value="6-hairpin_glycosidase_sf"/>
</dbReference>
<organism evidence="3 4">
    <name type="scientific">Ampelomyces quisqualis</name>
    <name type="common">Powdery mildew agent</name>
    <dbReference type="NCBI Taxonomy" id="50730"/>
    <lineage>
        <taxon>Eukaryota</taxon>
        <taxon>Fungi</taxon>
        <taxon>Dikarya</taxon>
        <taxon>Ascomycota</taxon>
        <taxon>Pezizomycotina</taxon>
        <taxon>Dothideomycetes</taxon>
        <taxon>Pleosporomycetidae</taxon>
        <taxon>Pleosporales</taxon>
        <taxon>Pleosporineae</taxon>
        <taxon>Phaeosphaeriaceae</taxon>
        <taxon>Ampelomyces</taxon>
    </lineage>
</organism>
<dbReference type="PANTHER" id="PTHR42899:SF1">
    <property type="entry name" value="SPERMATOGENESIS-ASSOCIATED PROTEIN 20"/>
    <property type="match status" value="1"/>
</dbReference>